<evidence type="ECO:0000256" key="2">
    <source>
        <dbReference type="ARBA" id="ARBA00022771"/>
    </source>
</evidence>
<evidence type="ECO:0000313" key="5">
    <source>
        <dbReference type="EMBL" id="KOB67179.1"/>
    </source>
</evidence>
<name>A0A0L7KVY3_OPEBR</name>
<gene>
    <name evidence="5" type="ORF">OBRU01_16613</name>
</gene>
<evidence type="ECO:0000259" key="4">
    <source>
        <dbReference type="Pfam" id="PF04500"/>
    </source>
</evidence>
<dbReference type="AlphaFoldDB" id="A0A0L7KVY3"/>
<keyword evidence="1" id="KW-0479">Metal-binding</keyword>
<keyword evidence="3" id="KW-0862">Zinc</keyword>
<dbReference type="EMBL" id="JTDY01005266">
    <property type="protein sequence ID" value="KOB67179.1"/>
    <property type="molecule type" value="Genomic_DNA"/>
</dbReference>
<evidence type="ECO:0000256" key="1">
    <source>
        <dbReference type="ARBA" id="ARBA00022723"/>
    </source>
</evidence>
<keyword evidence="6" id="KW-1185">Reference proteome</keyword>
<evidence type="ECO:0000256" key="3">
    <source>
        <dbReference type="ARBA" id="ARBA00022833"/>
    </source>
</evidence>
<keyword evidence="2" id="KW-0863">Zinc-finger</keyword>
<comment type="caution">
    <text evidence="5">The sequence shown here is derived from an EMBL/GenBank/DDBJ whole genome shotgun (WGS) entry which is preliminary data.</text>
</comment>
<dbReference type="Proteomes" id="UP000037510">
    <property type="component" value="Unassembled WGS sequence"/>
</dbReference>
<dbReference type="Pfam" id="PF04500">
    <property type="entry name" value="FLYWCH"/>
    <property type="match status" value="1"/>
</dbReference>
<protein>
    <submittedName>
        <fullName evidence="5">Modifier of mdg4</fullName>
    </submittedName>
</protein>
<feature type="domain" description="FLYWCH-type" evidence="4">
    <location>
        <begin position="32"/>
        <end position="92"/>
    </location>
</feature>
<organism evidence="5 6">
    <name type="scientific">Operophtera brumata</name>
    <name type="common">Winter moth</name>
    <name type="synonym">Phalaena brumata</name>
    <dbReference type="NCBI Taxonomy" id="104452"/>
    <lineage>
        <taxon>Eukaryota</taxon>
        <taxon>Metazoa</taxon>
        <taxon>Ecdysozoa</taxon>
        <taxon>Arthropoda</taxon>
        <taxon>Hexapoda</taxon>
        <taxon>Insecta</taxon>
        <taxon>Pterygota</taxon>
        <taxon>Neoptera</taxon>
        <taxon>Endopterygota</taxon>
        <taxon>Lepidoptera</taxon>
        <taxon>Glossata</taxon>
        <taxon>Ditrysia</taxon>
        <taxon>Geometroidea</taxon>
        <taxon>Geometridae</taxon>
        <taxon>Larentiinae</taxon>
        <taxon>Operophtera</taxon>
    </lineage>
</organism>
<proteinExistence type="predicted"/>
<evidence type="ECO:0000313" key="6">
    <source>
        <dbReference type="Proteomes" id="UP000037510"/>
    </source>
</evidence>
<sequence length="92" mass="10795">MLLVSGYTFYKYRARALKIHWKCSTNHKNVKFAISEKGRALIIVAGYRFFKYRTSGSKIYWGCLTHNTHGCRAVIHTLHDMTILKCHNEHNH</sequence>
<dbReference type="GO" id="GO:0008270">
    <property type="term" value="F:zinc ion binding"/>
    <property type="evidence" value="ECO:0007669"/>
    <property type="project" value="UniProtKB-KW"/>
</dbReference>
<dbReference type="InterPro" id="IPR007588">
    <property type="entry name" value="Znf_FLYWCH"/>
</dbReference>
<dbReference type="Gene3D" id="2.20.25.240">
    <property type="match status" value="1"/>
</dbReference>
<reference evidence="5 6" key="1">
    <citation type="journal article" date="2015" name="Genome Biol. Evol.">
        <title>The genome of winter moth (Operophtera brumata) provides a genomic perspective on sexual dimorphism and phenology.</title>
        <authorList>
            <person name="Derks M.F."/>
            <person name="Smit S."/>
            <person name="Salis L."/>
            <person name="Schijlen E."/>
            <person name="Bossers A."/>
            <person name="Mateman C."/>
            <person name="Pijl A.S."/>
            <person name="de Ridder D."/>
            <person name="Groenen M.A."/>
            <person name="Visser M.E."/>
            <person name="Megens H.J."/>
        </authorList>
    </citation>
    <scope>NUCLEOTIDE SEQUENCE [LARGE SCALE GENOMIC DNA]</scope>
    <source>
        <strain evidence="5">WM2013NL</strain>
        <tissue evidence="5">Head and thorax</tissue>
    </source>
</reference>
<accession>A0A0L7KVY3</accession>